<dbReference type="InterPro" id="IPR008754">
    <property type="entry name" value="Peptidase_M43"/>
</dbReference>
<dbReference type="AlphaFoldDB" id="A0A1W2G7F1"/>
<dbReference type="SUPFAM" id="SSF55486">
    <property type="entry name" value="Metalloproteases ('zincins'), catalytic domain"/>
    <property type="match status" value="1"/>
</dbReference>
<evidence type="ECO:0000313" key="13">
    <source>
        <dbReference type="Proteomes" id="UP000192472"/>
    </source>
</evidence>
<dbReference type="RefSeq" id="WP_084371207.1">
    <property type="nucleotide sequence ID" value="NZ_FWYF01000001.1"/>
</dbReference>
<comment type="similarity">
    <text evidence="1">Belongs to the peptidase M43B family.</text>
</comment>
<dbReference type="Pfam" id="PF18911">
    <property type="entry name" value="PKD_4"/>
    <property type="match status" value="1"/>
</dbReference>
<evidence type="ECO:0000256" key="6">
    <source>
        <dbReference type="ARBA" id="ARBA00022833"/>
    </source>
</evidence>
<feature type="chain" id="PRO_5012596814" evidence="9">
    <location>
        <begin position="25"/>
        <end position="1074"/>
    </location>
</feature>
<dbReference type="Gene3D" id="3.40.390.10">
    <property type="entry name" value="Collagenase (Catalytic Domain)"/>
    <property type="match status" value="1"/>
</dbReference>
<keyword evidence="5" id="KW-0378">Hydrolase</keyword>
<evidence type="ECO:0000256" key="7">
    <source>
        <dbReference type="ARBA" id="ARBA00023049"/>
    </source>
</evidence>
<proteinExistence type="inferred from homology"/>
<dbReference type="InterPro" id="IPR035986">
    <property type="entry name" value="PKD_dom_sf"/>
</dbReference>
<keyword evidence="8" id="KW-1015">Disulfide bond</keyword>
<dbReference type="Gene3D" id="2.60.40.10">
    <property type="entry name" value="Immunoglobulins"/>
    <property type="match status" value="1"/>
</dbReference>
<keyword evidence="13" id="KW-1185">Reference proteome</keyword>
<reference evidence="12 13" key="1">
    <citation type="submission" date="2017-04" db="EMBL/GenBank/DDBJ databases">
        <authorList>
            <person name="Afonso C.L."/>
            <person name="Miller P.J."/>
            <person name="Scott M.A."/>
            <person name="Spackman E."/>
            <person name="Goraichik I."/>
            <person name="Dimitrov K.M."/>
            <person name="Suarez D.L."/>
            <person name="Swayne D.E."/>
        </authorList>
    </citation>
    <scope>NUCLEOTIDE SEQUENCE [LARGE SCALE GENOMIC DNA]</scope>
    <source>
        <strain evidence="12 13">DSM 26133</strain>
    </source>
</reference>
<dbReference type="NCBIfam" id="TIGR04183">
    <property type="entry name" value="Por_Secre_tail"/>
    <property type="match status" value="1"/>
</dbReference>
<dbReference type="GO" id="GO:0006508">
    <property type="term" value="P:proteolysis"/>
    <property type="evidence" value="ECO:0007669"/>
    <property type="project" value="UniProtKB-KW"/>
</dbReference>
<organism evidence="12 13">
    <name type="scientific">Reichenbachiella faecimaris</name>
    <dbReference type="NCBI Taxonomy" id="692418"/>
    <lineage>
        <taxon>Bacteria</taxon>
        <taxon>Pseudomonadati</taxon>
        <taxon>Bacteroidota</taxon>
        <taxon>Cytophagia</taxon>
        <taxon>Cytophagales</taxon>
        <taxon>Reichenbachiellaceae</taxon>
        <taxon>Reichenbachiella</taxon>
    </lineage>
</organism>
<dbReference type="InterPro" id="IPR045474">
    <property type="entry name" value="GEVED"/>
</dbReference>
<evidence type="ECO:0000256" key="5">
    <source>
        <dbReference type="ARBA" id="ARBA00022801"/>
    </source>
</evidence>
<feature type="signal peptide" evidence="9">
    <location>
        <begin position="1"/>
        <end position="24"/>
    </location>
</feature>
<evidence type="ECO:0000256" key="8">
    <source>
        <dbReference type="ARBA" id="ARBA00023157"/>
    </source>
</evidence>
<evidence type="ECO:0000256" key="2">
    <source>
        <dbReference type="ARBA" id="ARBA00022670"/>
    </source>
</evidence>
<keyword evidence="2" id="KW-0645">Protease</keyword>
<dbReference type="InterPro" id="IPR022409">
    <property type="entry name" value="PKD/Chitinase_dom"/>
</dbReference>
<evidence type="ECO:0000259" key="10">
    <source>
        <dbReference type="PROSITE" id="PS50093"/>
    </source>
</evidence>
<dbReference type="SUPFAM" id="SSF49299">
    <property type="entry name" value="PKD domain"/>
    <property type="match status" value="1"/>
</dbReference>
<dbReference type="PROSITE" id="PS50835">
    <property type="entry name" value="IG_LIKE"/>
    <property type="match status" value="1"/>
</dbReference>
<evidence type="ECO:0000256" key="9">
    <source>
        <dbReference type="SAM" id="SignalP"/>
    </source>
</evidence>
<dbReference type="InterPro" id="IPR000601">
    <property type="entry name" value="PKD_dom"/>
</dbReference>
<protein>
    <submittedName>
        <fullName evidence="12">Por secretion system C-terminal sorting domain-containing protein</fullName>
    </submittedName>
</protein>
<dbReference type="CDD" id="cd00146">
    <property type="entry name" value="PKD"/>
    <property type="match status" value="1"/>
</dbReference>
<dbReference type="Proteomes" id="UP000192472">
    <property type="component" value="Unassembled WGS sequence"/>
</dbReference>
<keyword evidence="7" id="KW-0482">Metalloprotease</keyword>
<dbReference type="PROSITE" id="PS50093">
    <property type="entry name" value="PKD"/>
    <property type="match status" value="1"/>
</dbReference>
<evidence type="ECO:0000256" key="3">
    <source>
        <dbReference type="ARBA" id="ARBA00022723"/>
    </source>
</evidence>
<dbReference type="PANTHER" id="PTHR47466">
    <property type="match status" value="1"/>
</dbReference>
<name>A0A1W2G7F1_REIFA</name>
<dbReference type="SMART" id="SM00089">
    <property type="entry name" value="PKD"/>
    <property type="match status" value="1"/>
</dbReference>
<dbReference type="Pfam" id="PF18962">
    <property type="entry name" value="Por_Secre_tail"/>
    <property type="match status" value="1"/>
</dbReference>
<dbReference type="Pfam" id="PF05572">
    <property type="entry name" value="Peptidase_M43"/>
    <property type="match status" value="1"/>
</dbReference>
<dbReference type="EMBL" id="FWYF01000001">
    <property type="protein sequence ID" value="SMD32553.1"/>
    <property type="molecule type" value="Genomic_DNA"/>
</dbReference>
<accession>A0A1W2G7F1</accession>
<dbReference type="GO" id="GO:0008237">
    <property type="term" value="F:metallopeptidase activity"/>
    <property type="evidence" value="ECO:0007669"/>
    <property type="project" value="UniProtKB-KW"/>
</dbReference>
<evidence type="ECO:0000256" key="4">
    <source>
        <dbReference type="ARBA" id="ARBA00022729"/>
    </source>
</evidence>
<keyword evidence="3" id="KW-0479">Metal-binding</keyword>
<gene>
    <name evidence="12" type="ORF">SAMN04488029_0900</name>
</gene>
<dbReference type="InterPro" id="IPR007110">
    <property type="entry name" value="Ig-like_dom"/>
</dbReference>
<dbReference type="InterPro" id="IPR024079">
    <property type="entry name" value="MetalloPept_cat_dom_sf"/>
</dbReference>
<dbReference type="Pfam" id="PF20009">
    <property type="entry name" value="GEVED"/>
    <property type="match status" value="2"/>
</dbReference>
<evidence type="ECO:0000256" key="1">
    <source>
        <dbReference type="ARBA" id="ARBA00008721"/>
    </source>
</evidence>
<dbReference type="OrthoDB" id="1521709at2"/>
<evidence type="ECO:0000313" key="12">
    <source>
        <dbReference type="EMBL" id="SMD32553.1"/>
    </source>
</evidence>
<dbReference type="InterPro" id="IPR013783">
    <property type="entry name" value="Ig-like_fold"/>
</dbReference>
<keyword evidence="6" id="KW-0862">Zinc</keyword>
<dbReference type="GO" id="GO:0046872">
    <property type="term" value="F:metal ion binding"/>
    <property type="evidence" value="ECO:0007669"/>
    <property type="project" value="UniProtKB-KW"/>
</dbReference>
<dbReference type="PROSITE" id="PS51257">
    <property type="entry name" value="PROKAR_LIPOPROTEIN"/>
    <property type="match status" value="1"/>
</dbReference>
<dbReference type="STRING" id="692418.SAMN04488029_0900"/>
<dbReference type="InterPro" id="IPR026444">
    <property type="entry name" value="Secre_tail"/>
</dbReference>
<feature type="domain" description="Ig-like" evidence="11">
    <location>
        <begin position="605"/>
        <end position="711"/>
    </location>
</feature>
<dbReference type="FunFam" id="2.60.40.10:FF:000270">
    <property type="entry name" value="Cell surface protein"/>
    <property type="match status" value="1"/>
</dbReference>
<feature type="domain" description="PKD" evidence="10">
    <location>
        <begin position="606"/>
        <end position="691"/>
    </location>
</feature>
<evidence type="ECO:0000259" key="11">
    <source>
        <dbReference type="PROSITE" id="PS50835"/>
    </source>
</evidence>
<keyword evidence="4 9" id="KW-0732">Signal</keyword>
<dbReference type="PANTHER" id="PTHR47466:SF1">
    <property type="entry name" value="METALLOPROTEASE MEP1 (AFU_ORTHOLOGUE AFUA_1G07730)-RELATED"/>
    <property type="match status" value="1"/>
</dbReference>
<sequence>MRGILSIMMTILLSFIINQQSLLAQTSGISCGTSQAMEELYKARPEAAKKAQEFNQFTKTFEVQQSAQRKAASGYTIPVVFHVFGSDFQGASVTQSIIEDALQKTNEDFNGLNPDYGDVSAYFSGRKSTLDIDFALAKIDPNGNATTGITFNSARSGFGNGGGYDSQIQQYAWDNNKYMNIYIMLDLYDDGATNNSGVAWYPDQWMTDNNLARVVYNGRYLGTNTSENFRRVLTHEFGHYLNLAHTFDNGCSAPGDHVSDTPSTTSNSGTCNYTVETCSGAGPANGENFMDYSECYRMFTQGQVARMEAALNHSARQPLWQASNLVATGVDGIGAHVLLASSSFSEDQTNDGTINGQTSITAENGASFAASGTLTEGIHYTTTNLPNGLNISITVTNSTTATFNISGAANNHSQSNSLNDLSVTFLDPTITGGANSLFSPTLTMSIEFIDPYQIVYEDMTDVSASASATWTYFTINTGGHAYGAWYDNGKLRLETYTKSMICEGSSRNLTKLDFGDPINATSNWVAGGAYPDEHDIRSNQYTVWDGSSGYLGFQVTNNQGLNINGWFSITVAANGNSFTIHDYAYNEDPNGTITAGQTTANTGNPPVAAFSASSTIIIEGESISFTDESTHTPTSWSWAFEGGTPATSTNQNPEVTYTTAGVYEVTLNASNSSGNDSITMTDYITVNEATGSAYCESAGSRVSYEWIANVTLNNFSNPSDAQLYSDFTNQTISITKGQSHAVALTPGFSGSAYNEYFKIWIDYNQDGDFEDAGEVAFDAGAASNTTVNGSIIPPTSALLGSTRMRVSMKYNSAPTYCGNLGDGEVEDYTVNISNDTTPPAEYCEVTNGAPNGQYIKRFQFGNIDNSSNYENGGYSDFTSQTTTIQAGSPTSMTITPHNTWGATGAKAWIDWNRDGDFNDANEEVLSGSGSGGSYSATVSVPAGAVDGITRLRIRALYSGTATPCDDEYFSEVEDYSIDVNTGVTGPTDNIGVYGNVKLYPNPFKDFIQLDLTDFSAEEVEITLFDLTGAIKYQQRISSTESHLRIGTNLEDGFYVLHVKTDQLREVHHIVKSDQ</sequence>